<reference evidence="3" key="2">
    <citation type="submission" date="2017-10" db="EMBL/GenBank/DDBJ databases">
        <title>Ladona fulva Genome sequencing and assembly.</title>
        <authorList>
            <person name="Murali S."/>
            <person name="Richards S."/>
            <person name="Bandaranaike D."/>
            <person name="Bellair M."/>
            <person name="Blankenburg K."/>
            <person name="Chao H."/>
            <person name="Dinh H."/>
            <person name="Doddapaneni H."/>
            <person name="Dugan-Rocha S."/>
            <person name="Elkadiri S."/>
            <person name="Gnanaolivu R."/>
            <person name="Hernandez B."/>
            <person name="Skinner E."/>
            <person name="Javaid M."/>
            <person name="Lee S."/>
            <person name="Li M."/>
            <person name="Ming W."/>
            <person name="Munidasa M."/>
            <person name="Muniz J."/>
            <person name="Nguyen L."/>
            <person name="Hughes D."/>
            <person name="Osuji N."/>
            <person name="Pu L.-L."/>
            <person name="Puazo M."/>
            <person name="Qu C."/>
            <person name="Quiroz J."/>
            <person name="Raj R."/>
            <person name="Weissenberger G."/>
            <person name="Xin Y."/>
            <person name="Zou X."/>
            <person name="Han Y."/>
            <person name="Worley K."/>
            <person name="Muzny D."/>
            <person name="Gibbs R."/>
        </authorList>
    </citation>
    <scope>NUCLEOTIDE SEQUENCE</scope>
    <source>
        <strain evidence="3">Sampled in the wild</strain>
    </source>
</reference>
<dbReference type="Proteomes" id="UP000792457">
    <property type="component" value="Unassembled WGS sequence"/>
</dbReference>
<proteinExistence type="predicted"/>
<dbReference type="PANTHER" id="PTHR45749:SF37">
    <property type="entry name" value="OS05G0311600 PROTEIN"/>
    <property type="match status" value="1"/>
</dbReference>
<comment type="caution">
    <text evidence="3">The sequence shown here is derived from an EMBL/GenBank/DDBJ whole genome shotgun (WGS) entry which is preliminary data.</text>
</comment>
<dbReference type="EMBL" id="KZ308409">
    <property type="protein sequence ID" value="KAG8229080.1"/>
    <property type="molecule type" value="Genomic_DNA"/>
</dbReference>
<name>A0A8K0K8B6_LADFU</name>
<dbReference type="OrthoDB" id="10023262at2759"/>
<reference evidence="3" key="1">
    <citation type="submission" date="2013-04" db="EMBL/GenBank/DDBJ databases">
        <authorList>
            <person name="Qu J."/>
            <person name="Murali S.C."/>
            <person name="Bandaranaike D."/>
            <person name="Bellair M."/>
            <person name="Blankenburg K."/>
            <person name="Chao H."/>
            <person name="Dinh H."/>
            <person name="Doddapaneni H."/>
            <person name="Downs B."/>
            <person name="Dugan-Rocha S."/>
            <person name="Elkadiri S."/>
            <person name="Gnanaolivu R.D."/>
            <person name="Hernandez B."/>
            <person name="Javaid M."/>
            <person name="Jayaseelan J.C."/>
            <person name="Lee S."/>
            <person name="Li M."/>
            <person name="Ming W."/>
            <person name="Munidasa M."/>
            <person name="Muniz J."/>
            <person name="Nguyen L."/>
            <person name="Ongeri F."/>
            <person name="Osuji N."/>
            <person name="Pu L.-L."/>
            <person name="Puazo M."/>
            <person name="Qu C."/>
            <person name="Quiroz J."/>
            <person name="Raj R."/>
            <person name="Weissenberger G."/>
            <person name="Xin Y."/>
            <person name="Zou X."/>
            <person name="Han Y."/>
            <person name="Richards S."/>
            <person name="Worley K."/>
            <person name="Muzny D."/>
            <person name="Gibbs R."/>
        </authorList>
    </citation>
    <scope>NUCLEOTIDE SEQUENCE</scope>
    <source>
        <strain evidence="3">Sampled in the wild</strain>
    </source>
</reference>
<dbReference type="InterPro" id="IPR025398">
    <property type="entry name" value="DUF4371"/>
</dbReference>
<dbReference type="Pfam" id="PF14291">
    <property type="entry name" value="DUF4371"/>
    <property type="match status" value="1"/>
</dbReference>
<gene>
    <name evidence="3" type="ORF">J437_LFUL010143</name>
</gene>
<evidence type="ECO:0000259" key="2">
    <source>
        <dbReference type="Pfam" id="PF14291"/>
    </source>
</evidence>
<keyword evidence="4" id="KW-1185">Reference proteome</keyword>
<dbReference type="PANTHER" id="PTHR45749">
    <property type="match status" value="1"/>
</dbReference>
<evidence type="ECO:0000256" key="1">
    <source>
        <dbReference type="SAM" id="MobiDB-lite"/>
    </source>
</evidence>
<sequence length="236" mass="25789">MAGRQKRKQPEESSSESDTGGEEKSKQNVGTCTTAPIPAPIAVLSASSGSSLPSDSAVQDQTHAKSHASSQWHKSATTAAKCFAENIPVDIQLISVHQQEIEANEEIVASIISTVMFCGTHDLPFRGKGNHEGVFEDLIKLKIDAGDYILKEHIENGRKNATYMSPQIQNEIISLCGEVIKDNITTDVKKAYAYSILADESSDISGKEQLSIGVRFFDEENMMSRRECICNTKHNT</sequence>
<organism evidence="3 4">
    <name type="scientific">Ladona fulva</name>
    <name type="common">Scarce chaser dragonfly</name>
    <name type="synonym">Libellula fulva</name>
    <dbReference type="NCBI Taxonomy" id="123851"/>
    <lineage>
        <taxon>Eukaryota</taxon>
        <taxon>Metazoa</taxon>
        <taxon>Ecdysozoa</taxon>
        <taxon>Arthropoda</taxon>
        <taxon>Hexapoda</taxon>
        <taxon>Insecta</taxon>
        <taxon>Pterygota</taxon>
        <taxon>Palaeoptera</taxon>
        <taxon>Odonata</taxon>
        <taxon>Epiprocta</taxon>
        <taxon>Anisoptera</taxon>
        <taxon>Libelluloidea</taxon>
        <taxon>Libellulidae</taxon>
        <taxon>Ladona</taxon>
    </lineage>
</organism>
<feature type="compositionally biased region" description="Polar residues" evidence="1">
    <location>
        <begin position="57"/>
        <end position="72"/>
    </location>
</feature>
<feature type="compositionally biased region" description="Low complexity" evidence="1">
    <location>
        <begin position="45"/>
        <end position="56"/>
    </location>
</feature>
<feature type="domain" description="DUF4371" evidence="2">
    <location>
        <begin position="121"/>
        <end position="225"/>
    </location>
</feature>
<evidence type="ECO:0000313" key="4">
    <source>
        <dbReference type="Proteomes" id="UP000792457"/>
    </source>
</evidence>
<evidence type="ECO:0000313" key="3">
    <source>
        <dbReference type="EMBL" id="KAG8229080.1"/>
    </source>
</evidence>
<dbReference type="AlphaFoldDB" id="A0A8K0K8B6"/>
<accession>A0A8K0K8B6</accession>
<protein>
    <recommendedName>
        <fullName evidence="2">DUF4371 domain-containing protein</fullName>
    </recommendedName>
</protein>
<feature type="region of interest" description="Disordered" evidence="1">
    <location>
        <begin position="1"/>
        <end position="72"/>
    </location>
</feature>